<dbReference type="PANTHER" id="PTHR42776:SF27">
    <property type="entry name" value="DIPEPTIDYL PEPTIDASE FAMILY MEMBER 6"/>
    <property type="match status" value="1"/>
</dbReference>
<organism evidence="7 8">
    <name type="scientific">Rhodofomes roseus</name>
    <dbReference type="NCBI Taxonomy" id="34475"/>
    <lineage>
        <taxon>Eukaryota</taxon>
        <taxon>Fungi</taxon>
        <taxon>Dikarya</taxon>
        <taxon>Basidiomycota</taxon>
        <taxon>Agaricomycotina</taxon>
        <taxon>Agaricomycetes</taxon>
        <taxon>Polyporales</taxon>
        <taxon>Rhodofomes</taxon>
    </lineage>
</organism>
<comment type="caution">
    <text evidence="7">The sequence shown here is derived from an EMBL/GenBank/DDBJ whole genome shotgun (WGS) entry which is preliminary data.</text>
</comment>
<keyword evidence="3" id="KW-0720">Serine protease</keyword>
<proteinExistence type="inferred from homology"/>
<evidence type="ECO:0000256" key="1">
    <source>
        <dbReference type="ARBA" id="ARBA00010040"/>
    </source>
</evidence>
<name>A0A4Y9Z2T3_9APHY</name>
<dbReference type="SUPFAM" id="SSF53474">
    <property type="entry name" value="alpha/beta-Hydrolases"/>
    <property type="match status" value="2"/>
</dbReference>
<dbReference type="GO" id="GO:0004252">
    <property type="term" value="F:serine-type endopeptidase activity"/>
    <property type="evidence" value="ECO:0007669"/>
    <property type="project" value="TreeGrafter"/>
</dbReference>
<dbReference type="EMBL" id="SEKV01000035">
    <property type="protein sequence ID" value="TFY68218.1"/>
    <property type="molecule type" value="Genomic_DNA"/>
</dbReference>
<gene>
    <name evidence="7" type="ORF">EVJ58_g1141</name>
</gene>
<dbReference type="InterPro" id="IPR011042">
    <property type="entry name" value="6-blade_b-propeller_TolB-like"/>
</dbReference>
<feature type="region of interest" description="Disordered" evidence="5">
    <location>
        <begin position="984"/>
        <end position="1014"/>
    </location>
</feature>
<dbReference type="Gene3D" id="2.120.10.30">
    <property type="entry name" value="TolB, C-terminal domain"/>
    <property type="match status" value="1"/>
</dbReference>
<reference evidence="7 8" key="1">
    <citation type="submission" date="2019-01" db="EMBL/GenBank/DDBJ databases">
        <title>Genome sequencing of the rare red list fungi Fomitopsis rosea.</title>
        <authorList>
            <person name="Buettner E."/>
            <person name="Kellner H."/>
        </authorList>
    </citation>
    <scope>NUCLEOTIDE SEQUENCE [LARGE SCALE GENOMIC DNA]</scope>
    <source>
        <strain evidence="7 8">DSM 105464</strain>
    </source>
</reference>
<feature type="domain" description="Peptidase S9 prolyl oligopeptidase catalytic" evidence="6">
    <location>
        <begin position="805"/>
        <end position="950"/>
    </location>
</feature>
<evidence type="ECO:0000313" key="8">
    <source>
        <dbReference type="Proteomes" id="UP000298390"/>
    </source>
</evidence>
<evidence type="ECO:0000256" key="5">
    <source>
        <dbReference type="SAM" id="MobiDB-lite"/>
    </source>
</evidence>
<dbReference type="PANTHER" id="PTHR42776">
    <property type="entry name" value="SERINE PEPTIDASE S9 FAMILY MEMBER"/>
    <property type="match status" value="1"/>
</dbReference>
<sequence length="1476" mass="162394">MSDSSEARPGRITPEEIARTDSIHSPKLSQDGAYVVYCVGPNFRTGDHSTTALWVAETSVENSARTITSGDKHDYAPSFHPSSGLIYFLSDREKAGGPAKLYSIPVDATVDTDASLVLRLEEGQNVTSYDISPDGNYIAFTSAKKDEQDAKTKVFKIWREKTGLASLYVADLRHLHETPRVLVKTDEHVHSFSWSADSRSILYRLSDYADEECLRGQPIREAVVDIHSGITRDEFLHPRNPSSASVWRERGDIVFLQNTTPGCFFSAQSLWARPSPVAATAHVKYGENDGTLMIVDLRKDSQYAVAVARGLGTIVDVFDVNHKASTIYATQDDQISGLDIKAISEGRYCFVILRSSAVRGEPLEVWFGSADETTGGKVTHKLSSHNIWLPQERMPVSRPFYWISPDGQDVQGVISHPRGADLKAMPTVVAIHGGPTDRDSLDLTFHFLSWRLFLASQGYLVLSPNYRGSIGRGDAFVKHANGGMGTTDWMDVQSMVDQSIAEGLVDPSRVVIVGYSQGGFLTAWGVSRPNSIFKAGVDGAGVTDWGMLAATSDVPDLEVSITDLESLYGGLIHEAVVDVASGTVHDRFTFPRNPGSQSIQRQCGDIVFLQNTTLDVEFSAQSLWVRGPSAHEQTHIKYGDTDNALRVVDLRRDSRYAVAVARGLDTTLDVFDTEHKSATVYETHEDHISDWDMKAVDVDRYAFVVLRSSGVRGEPVEVWSGWAEGGTVGMVTHKLSSHNTWLSQERMPVCRPFSWTSPDGQDVQGVLSYPRGAILKNMPTVAVIHGGPTSRDVLDLSFQEWSWRHFLATQGYLVLSPNYRGSIGRGDSFVQAANGGMGTTDWMDVQSMIDQSIAEGMSDPDRVALAGYSQGGFLTAWGLSRPNGNFKAGVDGAGVTDWGMLAATSALPDEEAALAGGAPWTPGEAAYLRGSPIRDCKNSFGLTTNIRVIHCVSGVQVLTSAMQPRIFAERASAIKRAQVASGTKAVRTRAIQPRPDQPVNGQIPPRPDGSTSPIQRLPDDLLHDIFYDIAATCTCATQDGDLVSGSVLLLPVSHHARKASSSNVKLRGPKSVWEPSEDIVRMARMLAEYADRIEAFHIGQFFKEDMGKVLAFYADKPAHNLHSLMAFSGSYMEIPALFAGDMPTLRRLHLARISMPWLPYRDMVEMEIPSQLTPATEDVLWTLRHSPSLTLFSMVMHGDPSAPVMSEPASKSLVHLPRLQRLHLGTMRDTDDVLQILPHLEFPATTRVNLCLRQRMKTNVDLGDLCPPLRAVKAQVRQGFLQFICVEDLYSIIFRSPDNVFSVEWQWGRWQWGSDNEADVSSTTHTLDCVTLPNLTSLAIHAIRYFLSTPQWVDVLQRFSSIHKLEIDFRSSQLGSAWAKVPSFFAALGKDGTDGRLVCPSLTHLAIMRASFVEGHAKEAWDALVVALSGRLAKGAPQLVKLEITTRDPTSALSDTRLRNLEQLVEGVYIQTVRAR</sequence>
<dbReference type="SUPFAM" id="SSF82171">
    <property type="entry name" value="DPP6 N-terminal domain-like"/>
    <property type="match status" value="1"/>
</dbReference>
<protein>
    <recommendedName>
        <fullName evidence="4">Dipeptidyl-peptidase V</fullName>
    </recommendedName>
</protein>
<dbReference type="Pfam" id="PF00326">
    <property type="entry name" value="Peptidase_S9"/>
    <property type="match status" value="2"/>
</dbReference>
<dbReference type="STRING" id="34475.A0A4Y9Z2T3"/>
<evidence type="ECO:0000313" key="7">
    <source>
        <dbReference type="EMBL" id="TFY68218.1"/>
    </source>
</evidence>
<evidence type="ECO:0000256" key="2">
    <source>
        <dbReference type="ARBA" id="ARBA00022801"/>
    </source>
</evidence>
<evidence type="ECO:0000256" key="3">
    <source>
        <dbReference type="ARBA" id="ARBA00022825"/>
    </source>
</evidence>
<comment type="similarity">
    <text evidence="1">Belongs to the peptidase S9C family.</text>
</comment>
<evidence type="ECO:0000256" key="4">
    <source>
        <dbReference type="ARBA" id="ARBA00032829"/>
    </source>
</evidence>
<feature type="region of interest" description="Disordered" evidence="5">
    <location>
        <begin position="1"/>
        <end position="24"/>
    </location>
</feature>
<accession>A0A4Y9Z2T3</accession>
<keyword evidence="3" id="KW-0645">Protease</keyword>
<dbReference type="InterPro" id="IPR029058">
    <property type="entry name" value="AB_hydrolase_fold"/>
</dbReference>
<dbReference type="Gene3D" id="3.40.50.1820">
    <property type="entry name" value="alpha/beta hydrolase"/>
    <property type="match status" value="2"/>
</dbReference>
<keyword evidence="2" id="KW-0378">Hydrolase</keyword>
<dbReference type="InterPro" id="IPR001375">
    <property type="entry name" value="Peptidase_S9_cat"/>
</dbReference>
<dbReference type="Proteomes" id="UP000298390">
    <property type="component" value="Unassembled WGS sequence"/>
</dbReference>
<dbReference type="GO" id="GO:0006508">
    <property type="term" value="P:proteolysis"/>
    <property type="evidence" value="ECO:0007669"/>
    <property type="project" value="InterPro"/>
</dbReference>
<dbReference type="Pfam" id="PF07676">
    <property type="entry name" value="PD40"/>
    <property type="match status" value="2"/>
</dbReference>
<evidence type="ECO:0000259" key="6">
    <source>
        <dbReference type="Pfam" id="PF00326"/>
    </source>
</evidence>
<dbReference type="InterPro" id="IPR011659">
    <property type="entry name" value="WD40"/>
</dbReference>
<feature type="domain" description="Peptidase S9 prolyl oligopeptidase catalytic" evidence="6">
    <location>
        <begin position="450"/>
        <end position="554"/>
    </location>
</feature>